<accession>A0A2Z4PR32</accession>
<dbReference type="InterPro" id="IPR002123">
    <property type="entry name" value="Plipid/glycerol_acylTrfase"/>
</dbReference>
<evidence type="ECO:0000259" key="5">
    <source>
        <dbReference type="SMART" id="SM00563"/>
    </source>
</evidence>
<evidence type="ECO:0000256" key="4">
    <source>
        <dbReference type="SAM" id="Phobius"/>
    </source>
</evidence>
<dbReference type="EMBL" id="CP016181">
    <property type="protein sequence ID" value="AWX99608.1"/>
    <property type="molecule type" value="Genomic_DNA"/>
</dbReference>
<gene>
    <name evidence="6" type="ORF">A8139_06075</name>
</gene>
<dbReference type="SUPFAM" id="SSF69593">
    <property type="entry name" value="Glycerol-3-phosphate (1)-acyltransferase"/>
    <property type="match status" value="1"/>
</dbReference>
<dbReference type="GO" id="GO:0003841">
    <property type="term" value="F:1-acylglycerol-3-phosphate O-acyltransferase activity"/>
    <property type="evidence" value="ECO:0007669"/>
    <property type="project" value="TreeGrafter"/>
</dbReference>
<dbReference type="Pfam" id="PF01553">
    <property type="entry name" value="Acyltransferase"/>
    <property type="match status" value="1"/>
</dbReference>
<dbReference type="CDD" id="cd07989">
    <property type="entry name" value="LPLAT_AGPAT-like"/>
    <property type="match status" value="1"/>
</dbReference>
<dbReference type="SMART" id="SM00563">
    <property type="entry name" value="PlsC"/>
    <property type="match status" value="1"/>
</dbReference>
<reference evidence="6 7" key="1">
    <citation type="submission" date="2016-06" db="EMBL/GenBank/DDBJ databases">
        <title>The sequenced genome of the ice-adhering bacterium Marinomonas primoryensis, from Antarctica.</title>
        <authorList>
            <person name="Graham L."/>
            <person name="Vance T.D.R."/>
            <person name="Davies P.L."/>
        </authorList>
    </citation>
    <scope>NUCLEOTIDE SEQUENCE [LARGE SCALE GENOMIC DNA]</scope>
    <source>
        <strain evidence="6 7">AceL</strain>
    </source>
</reference>
<comment type="pathway">
    <text evidence="1">Lipid metabolism.</text>
</comment>
<feature type="domain" description="Phospholipid/glycerol acyltransferase" evidence="5">
    <location>
        <begin position="85"/>
        <end position="193"/>
    </location>
</feature>
<keyword evidence="4" id="KW-0812">Transmembrane</keyword>
<dbReference type="RefSeq" id="WP_112136501.1">
    <property type="nucleotide sequence ID" value="NZ_CP016181.1"/>
</dbReference>
<sequence length="255" mass="28657">MFDIIKYYWRWLATVFCFFIFGVGGVLLPIIALPILYCVPATALIREERAHAVIHHTFRFYIAMMRRLGVLSYDIEGESKLKNAQLILANHPSLIDVVFLIALVPNANCVVKGRLVKNVFTRGSIRTAGYIINDNNEHVIEMAAEAFVKGHALIVFPEGTRSTPEEKLTLKRGAANIAIRAKAEITTVLIECKPATLTKSDPWYKIPKTKAHFKIQVKDKIDVRSYLAEGPPSVAARKLTADLTDYFNTELILND</sequence>
<evidence type="ECO:0000256" key="1">
    <source>
        <dbReference type="ARBA" id="ARBA00005189"/>
    </source>
</evidence>
<keyword evidence="3 6" id="KW-0012">Acyltransferase</keyword>
<dbReference type="PANTHER" id="PTHR10434:SF66">
    <property type="entry name" value="PHOSPHOLIPID_GLYCEROL ACYLTRANSFERASE DOMAIN-CONTAINING PROTEIN"/>
    <property type="match status" value="1"/>
</dbReference>
<evidence type="ECO:0000256" key="2">
    <source>
        <dbReference type="ARBA" id="ARBA00022679"/>
    </source>
</evidence>
<protein>
    <submittedName>
        <fullName evidence="6">Acyltransferase</fullName>
    </submittedName>
</protein>
<evidence type="ECO:0000313" key="6">
    <source>
        <dbReference type="EMBL" id="AWX99608.1"/>
    </source>
</evidence>
<evidence type="ECO:0000256" key="3">
    <source>
        <dbReference type="ARBA" id="ARBA00023315"/>
    </source>
</evidence>
<keyword evidence="4" id="KW-0472">Membrane</keyword>
<dbReference type="AlphaFoldDB" id="A0A2Z4PR32"/>
<dbReference type="PANTHER" id="PTHR10434">
    <property type="entry name" value="1-ACYL-SN-GLYCEROL-3-PHOSPHATE ACYLTRANSFERASE"/>
    <property type="match status" value="1"/>
</dbReference>
<keyword evidence="2 6" id="KW-0808">Transferase</keyword>
<dbReference type="GO" id="GO:0006654">
    <property type="term" value="P:phosphatidic acid biosynthetic process"/>
    <property type="evidence" value="ECO:0007669"/>
    <property type="project" value="TreeGrafter"/>
</dbReference>
<dbReference type="OrthoDB" id="9812274at2"/>
<feature type="transmembrane region" description="Helical" evidence="4">
    <location>
        <begin position="12"/>
        <end position="37"/>
    </location>
</feature>
<name>A0A2Z4PR32_9GAMM</name>
<organism evidence="6 7">
    <name type="scientific">Marinomonas primoryensis</name>
    <dbReference type="NCBI Taxonomy" id="178399"/>
    <lineage>
        <taxon>Bacteria</taxon>
        <taxon>Pseudomonadati</taxon>
        <taxon>Pseudomonadota</taxon>
        <taxon>Gammaproteobacteria</taxon>
        <taxon>Oceanospirillales</taxon>
        <taxon>Oceanospirillaceae</taxon>
        <taxon>Marinomonas</taxon>
    </lineage>
</organism>
<evidence type="ECO:0000313" key="7">
    <source>
        <dbReference type="Proteomes" id="UP000249898"/>
    </source>
</evidence>
<dbReference type="Proteomes" id="UP000249898">
    <property type="component" value="Chromosome"/>
</dbReference>
<proteinExistence type="predicted"/>
<keyword evidence="4" id="KW-1133">Transmembrane helix</keyword>